<dbReference type="GO" id="GO:0002939">
    <property type="term" value="P:tRNA N1-guanine methylation"/>
    <property type="evidence" value="ECO:0007669"/>
    <property type="project" value="TreeGrafter"/>
</dbReference>
<reference evidence="12 13" key="1">
    <citation type="journal article" date="2018" name="Mycol. Prog.">
        <title>Coniella lustricola, a new species from submerged detritus.</title>
        <authorList>
            <person name="Raudabaugh D.B."/>
            <person name="Iturriaga T."/>
            <person name="Carver A."/>
            <person name="Mondo S."/>
            <person name="Pangilinan J."/>
            <person name="Lipzen A."/>
            <person name="He G."/>
            <person name="Amirebrahimi M."/>
            <person name="Grigoriev I.V."/>
            <person name="Miller A.N."/>
        </authorList>
    </citation>
    <scope>NUCLEOTIDE SEQUENCE [LARGE SCALE GENOMIC DNA]</scope>
    <source>
        <strain evidence="12 13">B22-T-1</strain>
    </source>
</reference>
<evidence type="ECO:0000256" key="1">
    <source>
        <dbReference type="ARBA" id="ARBA00009775"/>
    </source>
</evidence>
<dbReference type="AlphaFoldDB" id="A0A2T3ACX6"/>
<accession>A0A2T3ACX6</accession>
<keyword evidence="7 10" id="KW-0496">Mitochondrion</keyword>
<dbReference type="InterPro" id="IPR029063">
    <property type="entry name" value="SAM-dependent_MTases_sf"/>
</dbReference>
<proteinExistence type="inferred from homology"/>
<dbReference type="InterPro" id="IPR056744">
    <property type="entry name" value="TRM5/TYW2-like_N"/>
</dbReference>
<evidence type="ECO:0000256" key="10">
    <source>
        <dbReference type="HAMAP-Rule" id="MF_03152"/>
    </source>
</evidence>
<evidence type="ECO:0000256" key="2">
    <source>
        <dbReference type="ARBA" id="ARBA00022490"/>
    </source>
</evidence>
<keyword evidence="2 10" id="KW-0963">Cytoplasm</keyword>
<dbReference type="GO" id="GO:0070901">
    <property type="term" value="P:mitochondrial tRNA methylation"/>
    <property type="evidence" value="ECO:0007669"/>
    <property type="project" value="TreeGrafter"/>
</dbReference>
<evidence type="ECO:0000256" key="5">
    <source>
        <dbReference type="ARBA" id="ARBA00022691"/>
    </source>
</evidence>
<organism evidence="12 13">
    <name type="scientific">Coniella lustricola</name>
    <dbReference type="NCBI Taxonomy" id="2025994"/>
    <lineage>
        <taxon>Eukaryota</taxon>
        <taxon>Fungi</taxon>
        <taxon>Dikarya</taxon>
        <taxon>Ascomycota</taxon>
        <taxon>Pezizomycotina</taxon>
        <taxon>Sordariomycetes</taxon>
        <taxon>Sordariomycetidae</taxon>
        <taxon>Diaporthales</taxon>
        <taxon>Schizoparmaceae</taxon>
        <taxon>Coniella</taxon>
    </lineage>
</organism>
<dbReference type="EC" id="2.1.1.228" evidence="10"/>
<name>A0A2T3ACX6_9PEZI</name>
<keyword evidence="6 10" id="KW-0819">tRNA processing</keyword>
<comment type="catalytic activity">
    <reaction evidence="9 10">
        <text>guanosine(37) in tRNA + S-adenosyl-L-methionine = N(1)-methylguanosine(37) in tRNA + S-adenosyl-L-homocysteine + H(+)</text>
        <dbReference type="Rhea" id="RHEA:36899"/>
        <dbReference type="Rhea" id="RHEA-COMP:10145"/>
        <dbReference type="Rhea" id="RHEA-COMP:10147"/>
        <dbReference type="ChEBI" id="CHEBI:15378"/>
        <dbReference type="ChEBI" id="CHEBI:57856"/>
        <dbReference type="ChEBI" id="CHEBI:59789"/>
        <dbReference type="ChEBI" id="CHEBI:73542"/>
        <dbReference type="ChEBI" id="CHEBI:74269"/>
        <dbReference type="EC" id="2.1.1.228"/>
    </reaction>
</comment>
<feature type="binding site" evidence="10">
    <location>
        <position position="669"/>
    </location>
    <ligand>
        <name>S-adenosyl-L-methionine</name>
        <dbReference type="ChEBI" id="CHEBI:59789"/>
    </ligand>
</feature>
<dbReference type="SUPFAM" id="SSF53335">
    <property type="entry name" value="S-adenosyl-L-methionine-dependent methyltransferases"/>
    <property type="match status" value="1"/>
</dbReference>
<comment type="subunit">
    <text evidence="10">Monomer.</text>
</comment>
<dbReference type="InParanoid" id="A0A2T3ACX6"/>
<dbReference type="STRING" id="2025994.A0A2T3ACX6"/>
<dbReference type="SUPFAM" id="SSF64005">
    <property type="entry name" value="Undecaprenyl diphosphate synthase"/>
    <property type="match status" value="1"/>
</dbReference>
<keyword evidence="8 10" id="KW-0539">Nucleus</keyword>
<evidence type="ECO:0000256" key="8">
    <source>
        <dbReference type="ARBA" id="ARBA00023242"/>
    </source>
</evidence>
<comment type="similarity">
    <text evidence="10">Belongs to the TRM5 / TYW2 family.</text>
</comment>
<evidence type="ECO:0000259" key="11">
    <source>
        <dbReference type="PROSITE" id="PS51684"/>
    </source>
</evidence>
<dbReference type="InterPro" id="IPR036424">
    <property type="entry name" value="UPP_synth-like_sf"/>
</dbReference>
<dbReference type="FunCoup" id="A0A2T3ACX6">
    <property type="interactions" value="1065"/>
</dbReference>
<evidence type="ECO:0000313" key="13">
    <source>
        <dbReference type="Proteomes" id="UP000241462"/>
    </source>
</evidence>
<dbReference type="Proteomes" id="UP000241462">
    <property type="component" value="Unassembled WGS sequence"/>
</dbReference>
<dbReference type="InterPro" id="IPR056743">
    <property type="entry name" value="TRM5-TYW2-like_MTfase"/>
</dbReference>
<keyword evidence="4 10" id="KW-0808">Transferase</keyword>
<dbReference type="GO" id="GO:0005759">
    <property type="term" value="C:mitochondrial matrix"/>
    <property type="evidence" value="ECO:0007669"/>
    <property type="project" value="UniProtKB-SubCell"/>
</dbReference>
<dbReference type="GO" id="GO:0016765">
    <property type="term" value="F:transferase activity, transferring alkyl or aryl (other than methyl) groups"/>
    <property type="evidence" value="ECO:0007669"/>
    <property type="project" value="InterPro"/>
</dbReference>
<keyword evidence="13" id="KW-1185">Reference proteome</keyword>
<dbReference type="GO" id="GO:0052906">
    <property type="term" value="F:tRNA (guanine(37)-N1)-methyltransferase activity"/>
    <property type="evidence" value="ECO:0007669"/>
    <property type="project" value="UniProtKB-UniRule"/>
</dbReference>
<dbReference type="Gene3D" id="3.40.1180.10">
    <property type="entry name" value="Decaprenyl diphosphate synthase-like"/>
    <property type="match status" value="1"/>
</dbReference>
<dbReference type="OrthoDB" id="408788at2759"/>
<protein>
    <recommendedName>
        <fullName evidence="10">tRNA (guanine(37)-N1)-methyltransferase</fullName>
        <ecNumber evidence="10">2.1.1.228</ecNumber>
    </recommendedName>
    <alternativeName>
        <fullName evidence="10">M1G-methyltransferase</fullName>
    </alternativeName>
    <alternativeName>
        <fullName evidence="10">tRNA [GM37] methyltransferase</fullName>
    </alternativeName>
    <alternativeName>
        <fullName evidence="10">tRNA methyltransferase 5</fullName>
    </alternativeName>
</protein>
<dbReference type="InterPro" id="IPR025792">
    <property type="entry name" value="tRNA_Gua_MeTrfase_euk"/>
</dbReference>
<keyword evidence="3 10" id="KW-0489">Methyltransferase</keyword>
<dbReference type="Pfam" id="PF02475">
    <property type="entry name" value="TRM5-TYW2_MTfase"/>
    <property type="match status" value="1"/>
</dbReference>
<comment type="function">
    <text evidence="10">Specifically methylates the N1 position of guanosine-37 in various cytoplasmic and mitochondrial tRNAs. Methylation is not dependent on the nature of the nucleoside 5' of the target nucleoside. This is the first step in the biosynthesis of wybutosine (yW), a modified base adjacent to the anticodon of tRNAs and required for accurate decoding.</text>
</comment>
<dbReference type="Pfam" id="PF25133">
    <property type="entry name" value="TYW2_N_2"/>
    <property type="match status" value="1"/>
</dbReference>
<gene>
    <name evidence="10" type="primary">TRM5</name>
    <name evidence="12" type="ORF">BD289DRAFT_459814</name>
</gene>
<dbReference type="HAMAP" id="MF_03152">
    <property type="entry name" value="TRM5"/>
    <property type="match status" value="1"/>
</dbReference>
<dbReference type="GO" id="GO:0005634">
    <property type="term" value="C:nucleus"/>
    <property type="evidence" value="ECO:0007669"/>
    <property type="project" value="UniProtKB-SubCell"/>
</dbReference>
<feature type="domain" description="SAM-dependent methyltransferase TRM5/TYW2-type" evidence="11">
    <location>
        <begin position="464"/>
        <end position="779"/>
    </location>
</feature>
<dbReference type="InterPro" id="IPR030382">
    <property type="entry name" value="MeTrfase_TRM5/TYW2"/>
</dbReference>
<feature type="binding site" evidence="10">
    <location>
        <begin position="623"/>
        <end position="624"/>
    </location>
    <ligand>
        <name>S-adenosyl-L-methionine</name>
        <dbReference type="ChEBI" id="CHEBI:59789"/>
    </ligand>
</feature>
<feature type="binding site" evidence="10">
    <location>
        <position position="555"/>
    </location>
    <ligand>
        <name>S-adenosyl-L-methionine</name>
        <dbReference type="ChEBI" id="CHEBI:59789"/>
    </ligand>
</feature>
<evidence type="ECO:0000256" key="9">
    <source>
        <dbReference type="ARBA" id="ARBA00047783"/>
    </source>
</evidence>
<dbReference type="PANTHER" id="PTHR23245:SF36">
    <property type="entry name" value="TRNA (GUANINE(37)-N1)-METHYLTRANSFERASE"/>
    <property type="match status" value="1"/>
</dbReference>
<dbReference type="PROSITE" id="PS51684">
    <property type="entry name" value="SAM_MT_TRM5_TYW2"/>
    <property type="match status" value="1"/>
</dbReference>
<evidence type="ECO:0000313" key="12">
    <source>
        <dbReference type="EMBL" id="PSR92092.1"/>
    </source>
</evidence>
<dbReference type="FunFam" id="3.30.300.110:FF:000001">
    <property type="entry name" value="tRNA (guanine(37)-N1)-methyltransferase"/>
    <property type="match status" value="1"/>
</dbReference>
<evidence type="ECO:0000256" key="4">
    <source>
        <dbReference type="ARBA" id="ARBA00022679"/>
    </source>
</evidence>
<sequence>MSSRAKAKELYRRDEKAGGKLLSPEERLKLIEPYLPPIKVDQEKAERTRGRRPSFGIRRFFEAQLHVLVFTVIHAIFSIYIRSRQAYHAVRDRIYSIFYYHHRDPAMIQKDVKRLSKLPRILSVILKLEDDGKGGSELERLVNEVAETSAWCACAGIPVLNVYEKTGLLKQYLPEIHRAISQNLKSYFGKQHPTLALCAPHQESIESPASGTGYDGEGPGHLLVRLVSYEDGRDSIVDLTKTLAEMAQKNKVDPAHIDTNLLDEELKESVMEESDLLIIFGPYVEFQGYPPWHLHITEVFHVPDNEGVGYQVFYSEHTSASQPDDIMSFVRPPVLKPSAILNKAAFNKTLNLAAATVRDNKNITRLRQTLTKSADALLLDRISTVVANPDPALAAKGGKALLLKPTISPAKQETWGPVVSELVKQDEVSIVPYQLQLDYDYWSYRDVMTAQLPPELHDDIPAGFNTAGHVAHLNLRDQHLPYKQLIGQVLVEKNPNIRTVINKVDNVGTESEFRTFSYEVLAGPDDLNVELNENGCLFKFDYSKVYWNSKLEKEHTRLIRLFKPGEVVCDVMAGIGPFAVPAGKRGVFVWANDYNPESFKYLKDAITKNKVGTLSHLLGLDVDANSKLRSPHMCDHSTQTVFSRSDPKGKRPPPTVIPIPATVSHFVMNLPASATEFLPNFRGVYAGHEQLFEPHTRTKLPVVHVHCFALKSDGDEPRIDVADRVSKELGTTLVWDGVKDTPSGSAGQGEIKDGEVAVHLVRDVAPSKSMYCASLRVPADVAFAARS</sequence>
<evidence type="ECO:0000256" key="3">
    <source>
        <dbReference type="ARBA" id="ARBA00022603"/>
    </source>
</evidence>
<dbReference type="Gene3D" id="3.40.50.150">
    <property type="entry name" value="Vaccinia Virus protein VP39"/>
    <property type="match status" value="1"/>
</dbReference>
<evidence type="ECO:0000256" key="6">
    <source>
        <dbReference type="ARBA" id="ARBA00022694"/>
    </source>
</evidence>
<comment type="caution">
    <text evidence="10">Lacks conserved residue(s) required for the propagation of feature annotation.</text>
</comment>
<dbReference type="EMBL" id="KZ678410">
    <property type="protein sequence ID" value="PSR92092.1"/>
    <property type="molecule type" value="Genomic_DNA"/>
</dbReference>
<dbReference type="PANTHER" id="PTHR23245">
    <property type="entry name" value="TRNA METHYLTRANSFERASE"/>
    <property type="match status" value="1"/>
</dbReference>
<evidence type="ECO:0000256" key="7">
    <source>
        <dbReference type="ARBA" id="ARBA00023128"/>
    </source>
</evidence>
<comment type="subcellular location">
    <subcellularLocation>
        <location evidence="10">Mitochondrion matrix</location>
    </subcellularLocation>
    <subcellularLocation>
        <location evidence="10">Nucleus</location>
    </subcellularLocation>
    <subcellularLocation>
        <location evidence="10">Cytoplasm</location>
    </subcellularLocation>
    <text evidence="10">Predominantly in the mitochondria and in the nucleus.</text>
</comment>
<dbReference type="Gene3D" id="3.30.300.110">
    <property type="entry name" value="Met-10+ protein-like domains"/>
    <property type="match status" value="1"/>
</dbReference>
<keyword evidence="5 10" id="KW-0949">S-adenosyl-L-methionine</keyword>
<comment type="similarity">
    <text evidence="1">Belongs to the class I-like SAM-binding methyltransferase superfamily. TRM5/TYW2 family.</text>
</comment>